<evidence type="ECO:0000256" key="1">
    <source>
        <dbReference type="SAM" id="Phobius"/>
    </source>
</evidence>
<feature type="transmembrane region" description="Helical" evidence="1">
    <location>
        <begin position="93"/>
        <end position="115"/>
    </location>
</feature>
<evidence type="ECO:0000259" key="2">
    <source>
        <dbReference type="Pfam" id="PF01478"/>
    </source>
</evidence>
<dbReference type="eggNOG" id="COG1989">
    <property type="taxonomic scope" value="Bacteria"/>
</dbReference>
<dbReference type="Gene3D" id="1.20.120.1220">
    <property type="match status" value="1"/>
</dbReference>
<dbReference type="EMBL" id="ACLF03000003">
    <property type="protein sequence ID" value="EFQ83882.1"/>
    <property type="molecule type" value="Genomic_DNA"/>
</dbReference>
<sequence length="226" mass="22902">MEIALTAAAAGLVGAAGPWVLRRIPEPVDPDPDKPAYRDLAGGTGLVLVLALVGAVSGGLVATGIDRTGLLPAWALVCGVGAWLSYVDLRTRLLPYVIVAPLYLATWLLVGVAAIVETDARILLQALVANVVVYVVFRLLHAVGARLGGALGYGDVRLAAVLALVLGPLGVAATTAGLYAGFLLGAVLGVGLALAKVIDRRSFAFGPYMVAGAVVGAVWGPHVLGA</sequence>
<reference evidence="3" key="1">
    <citation type="submission" date="2010-08" db="EMBL/GenBank/DDBJ databases">
        <authorList>
            <person name="Muzny D."/>
            <person name="Qin X."/>
            <person name="Buhay C."/>
            <person name="Dugan-Rocha S."/>
            <person name="Ding Y."/>
            <person name="Chen G."/>
            <person name="Hawes A."/>
            <person name="Holder M."/>
            <person name="Jhangiani S."/>
            <person name="Johnson A."/>
            <person name="Khan Z."/>
            <person name="Li Z."/>
            <person name="Liu W."/>
            <person name="Liu X."/>
            <person name="Perez L."/>
            <person name="Shen H."/>
            <person name="Wang Q."/>
            <person name="Watt J."/>
            <person name="Xi L."/>
            <person name="Xin Y."/>
            <person name="Zhou J."/>
            <person name="Deng J."/>
            <person name="Jiang H."/>
            <person name="Liu Y."/>
            <person name="Qu J."/>
            <person name="Song X.-Z."/>
            <person name="Zhang L."/>
            <person name="Villasana D."/>
            <person name="Johnson A."/>
            <person name="Liu J."/>
            <person name="Liyanage D."/>
            <person name="Lorensuhewa L."/>
            <person name="Robinson T."/>
            <person name="Song A."/>
            <person name="Song B.-B."/>
            <person name="Dinh H."/>
            <person name="Thornton R."/>
            <person name="Coyle M."/>
            <person name="Francisco L."/>
            <person name="Jackson L."/>
            <person name="Javaid M."/>
            <person name="Korchina V."/>
            <person name="Kovar C."/>
            <person name="Mata R."/>
            <person name="Mathew T."/>
            <person name="Ngo R."/>
            <person name="Nguyen L."/>
            <person name="Nguyen N."/>
            <person name="Okwuonu G."/>
            <person name="Ongeri F."/>
            <person name="Pham C."/>
            <person name="Simmons D."/>
            <person name="Wilczek-Boney K."/>
            <person name="Hale W."/>
            <person name="Jakkamsetti A."/>
            <person name="Pham P."/>
            <person name="Ruth R."/>
            <person name="San Lucas F."/>
            <person name="Warren J."/>
            <person name="Zhang J."/>
            <person name="Zhao Z."/>
            <person name="Zhou C."/>
            <person name="Zhu D."/>
            <person name="Lee S."/>
            <person name="Bess C."/>
            <person name="Blankenburg K."/>
            <person name="Forbes L."/>
            <person name="Fu Q."/>
            <person name="Gubbala S."/>
            <person name="Hirani K."/>
            <person name="Jayaseelan J.C."/>
            <person name="Lara F."/>
            <person name="Munidasa M."/>
            <person name="Palculict T."/>
            <person name="Patil S."/>
            <person name="Pu L.-L."/>
            <person name="Saada N."/>
            <person name="Tang L."/>
            <person name="Weissenberger G."/>
            <person name="Zhu Y."/>
            <person name="Hemphill L."/>
            <person name="Shang Y."/>
            <person name="Youmans B."/>
            <person name="Ayvaz T."/>
            <person name="Ross M."/>
            <person name="Santibanez J."/>
            <person name="Aqrawi P."/>
            <person name="Gross S."/>
            <person name="Joshi V."/>
            <person name="Fowler G."/>
            <person name="Nazareth L."/>
            <person name="Reid J."/>
            <person name="Worley K."/>
            <person name="Petrosino J."/>
            <person name="Highlander S."/>
            <person name="Gibbs R."/>
        </authorList>
    </citation>
    <scope>NUCLEOTIDE SEQUENCE [LARGE SCALE GENOMIC DNA]</scope>
    <source>
        <strain evidence="3">DSM 15272</strain>
    </source>
</reference>
<dbReference type="HOGENOM" id="CLU_110242_0_0_11"/>
<dbReference type="AlphaFoldDB" id="E2S9F8"/>
<feature type="transmembrane region" description="Helical" evidence="1">
    <location>
        <begin position="40"/>
        <end position="62"/>
    </location>
</feature>
<gene>
    <name evidence="3" type="ORF">HMPREF0063_10598</name>
</gene>
<evidence type="ECO:0000313" key="3">
    <source>
        <dbReference type="EMBL" id="EFQ83882.1"/>
    </source>
</evidence>
<dbReference type="GO" id="GO:0004190">
    <property type="term" value="F:aspartic-type endopeptidase activity"/>
    <property type="evidence" value="ECO:0007669"/>
    <property type="project" value="InterPro"/>
</dbReference>
<feature type="transmembrane region" description="Helical" evidence="1">
    <location>
        <begin position="160"/>
        <end position="193"/>
    </location>
</feature>
<feature type="transmembrane region" description="Helical" evidence="1">
    <location>
        <begin position="69"/>
        <end position="87"/>
    </location>
</feature>
<feature type="transmembrane region" description="Helical" evidence="1">
    <location>
        <begin position="122"/>
        <end position="140"/>
    </location>
</feature>
<organism evidence="3 4">
    <name type="scientific">Aeromicrobium marinum DSM 15272</name>
    <dbReference type="NCBI Taxonomy" id="585531"/>
    <lineage>
        <taxon>Bacteria</taxon>
        <taxon>Bacillati</taxon>
        <taxon>Actinomycetota</taxon>
        <taxon>Actinomycetes</taxon>
        <taxon>Propionibacteriales</taxon>
        <taxon>Nocardioidaceae</taxon>
        <taxon>Aeromicrobium</taxon>
    </lineage>
</organism>
<keyword evidence="1" id="KW-1133">Transmembrane helix</keyword>
<accession>E2S9F8</accession>
<dbReference type="Pfam" id="PF01478">
    <property type="entry name" value="Peptidase_A24"/>
    <property type="match status" value="1"/>
</dbReference>
<feature type="transmembrane region" description="Helical" evidence="1">
    <location>
        <begin position="205"/>
        <end position="224"/>
    </location>
</feature>
<evidence type="ECO:0000313" key="4">
    <source>
        <dbReference type="Proteomes" id="UP000003111"/>
    </source>
</evidence>
<name>E2S9F8_9ACTN</name>
<keyword evidence="1" id="KW-0812">Transmembrane</keyword>
<comment type="caution">
    <text evidence="3">The sequence shown here is derived from an EMBL/GenBank/DDBJ whole genome shotgun (WGS) entry which is preliminary data.</text>
</comment>
<dbReference type="OrthoDB" id="2087435at2"/>
<dbReference type="GO" id="GO:0016020">
    <property type="term" value="C:membrane"/>
    <property type="evidence" value="ECO:0007669"/>
    <property type="project" value="InterPro"/>
</dbReference>
<feature type="domain" description="Prepilin type IV endopeptidase peptidase" evidence="2">
    <location>
        <begin position="77"/>
        <end position="189"/>
    </location>
</feature>
<dbReference type="InterPro" id="IPR000045">
    <property type="entry name" value="Prepilin_IV_endopep_pep"/>
</dbReference>
<dbReference type="RefSeq" id="WP_007077620.1">
    <property type="nucleotide sequence ID" value="NZ_CM001024.1"/>
</dbReference>
<dbReference type="STRING" id="585531.HMPREF0063_10598"/>
<keyword evidence="1" id="KW-0472">Membrane</keyword>
<dbReference type="Proteomes" id="UP000003111">
    <property type="component" value="Unassembled WGS sequence"/>
</dbReference>
<proteinExistence type="predicted"/>
<keyword evidence="4" id="KW-1185">Reference proteome</keyword>
<protein>
    <submittedName>
        <fullName evidence="3">Peptidase, A24 family</fullName>
    </submittedName>
</protein>